<accession>A0ABR2PCL7</accession>
<dbReference type="Proteomes" id="UP001396334">
    <property type="component" value="Unassembled WGS sequence"/>
</dbReference>
<reference evidence="1 2" key="1">
    <citation type="journal article" date="2024" name="G3 (Bethesda)">
        <title>Genome assembly of Hibiscus sabdariffa L. provides insights into metabolisms of medicinal natural products.</title>
        <authorList>
            <person name="Kim T."/>
        </authorList>
    </citation>
    <scope>NUCLEOTIDE SEQUENCE [LARGE SCALE GENOMIC DNA]</scope>
    <source>
        <strain evidence="1">TK-2024</strain>
        <tissue evidence="1">Old leaves</tissue>
    </source>
</reference>
<sequence>MSAFVPFWIICIRHVARYSVPIVGCAKESILPSKKFPFLNFKELQILWVRRKKVRSSLASSNSGFLPR</sequence>
<keyword evidence="2" id="KW-1185">Reference proteome</keyword>
<comment type="caution">
    <text evidence="1">The sequence shown here is derived from an EMBL/GenBank/DDBJ whole genome shotgun (WGS) entry which is preliminary data.</text>
</comment>
<evidence type="ECO:0000313" key="2">
    <source>
        <dbReference type="Proteomes" id="UP001396334"/>
    </source>
</evidence>
<gene>
    <name evidence="1" type="ORF">V6N11_082470</name>
</gene>
<name>A0ABR2PCL7_9ROSI</name>
<dbReference type="EMBL" id="JBBPBN010000065">
    <property type="protein sequence ID" value="KAK8986196.1"/>
    <property type="molecule type" value="Genomic_DNA"/>
</dbReference>
<protein>
    <recommendedName>
        <fullName evidence="3">Secreted protein</fullName>
    </recommendedName>
</protein>
<proteinExistence type="predicted"/>
<organism evidence="1 2">
    <name type="scientific">Hibiscus sabdariffa</name>
    <name type="common">roselle</name>
    <dbReference type="NCBI Taxonomy" id="183260"/>
    <lineage>
        <taxon>Eukaryota</taxon>
        <taxon>Viridiplantae</taxon>
        <taxon>Streptophyta</taxon>
        <taxon>Embryophyta</taxon>
        <taxon>Tracheophyta</taxon>
        <taxon>Spermatophyta</taxon>
        <taxon>Magnoliopsida</taxon>
        <taxon>eudicotyledons</taxon>
        <taxon>Gunneridae</taxon>
        <taxon>Pentapetalae</taxon>
        <taxon>rosids</taxon>
        <taxon>malvids</taxon>
        <taxon>Malvales</taxon>
        <taxon>Malvaceae</taxon>
        <taxon>Malvoideae</taxon>
        <taxon>Hibiscus</taxon>
    </lineage>
</organism>
<evidence type="ECO:0008006" key="3">
    <source>
        <dbReference type="Google" id="ProtNLM"/>
    </source>
</evidence>
<evidence type="ECO:0000313" key="1">
    <source>
        <dbReference type="EMBL" id="KAK8986196.1"/>
    </source>
</evidence>